<protein>
    <submittedName>
        <fullName evidence="1">Uncharacterized protein</fullName>
    </submittedName>
</protein>
<keyword evidence="2" id="KW-1185">Reference proteome</keyword>
<dbReference type="EMBL" id="UYWX01022959">
    <property type="protein sequence ID" value="VDM36079.1"/>
    <property type="molecule type" value="Genomic_DNA"/>
</dbReference>
<name>A0A3P7G4I6_HYDTA</name>
<accession>A0A3P7G4I6</accession>
<dbReference type="Proteomes" id="UP000274429">
    <property type="component" value="Unassembled WGS sequence"/>
</dbReference>
<evidence type="ECO:0000313" key="1">
    <source>
        <dbReference type="EMBL" id="VDM36079.1"/>
    </source>
</evidence>
<organism evidence="1 2">
    <name type="scientific">Hydatigena taeniaeformis</name>
    <name type="common">Feline tapeworm</name>
    <name type="synonym">Taenia taeniaeformis</name>
    <dbReference type="NCBI Taxonomy" id="6205"/>
    <lineage>
        <taxon>Eukaryota</taxon>
        <taxon>Metazoa</taxon>
        <taxon>Spiralia</taxon>
        <taxon>Lophotrochozoa</taxon>
        <taxon>Platyhelminthes</taxon>
        <taxon>Cestoda</taxon>
        <taxon>Eucestoda</taxon>
        <taxon>Cyclophyllidea</taxon>
        <taxon>Taeniidae</taxon>
        <taxon>Hydatigera</taxon>
    </lineage>
</organism>
<proteinExistence type="predicted"/>
<reference evidence="1 2" key="1">
    <citation type="submission" date="2018-11" db="EMBL/GenBank/DDBJ databases">
        <authorList>
            <consortium name="Pathogen Informatics"/>
        </authorList>
    </citation>
    <scope>NUCLEOTIDE SEQUENCE [LARGE SCALE GENOMIC DNA]</scope>
</reference>
<evidence type="ECO:0000313" key="2">
    <source>
        <dbReference type="Proteomes" id="UP000274429"/>
    </source>
</evidence>
<sequence length="78" mass="8956">MRVRRRRTDSSILDKNYSGCALVPLSPLPTSRALPPVMTHWLVRRRHCHGLALIHAKLLSHAYEVCQTPAELPPYHYT</sequence>
<gene>
    <name evidence="1" type="ORF">TTAC_LOCUS11099</name>
</gene>
<dbReference type="AlphaFoldDB" id="A0A3P7G4I6"/>